<dbReference type="EMBL" id="CP060203">
    <property type="protein sequence ID" value="QNS42793.1"/>
    <property type="molecule type" value="Genomic_DNA"/>
</dbReference>
<evidence type="ECO:0000313" key="2">
    <source>
        <dbReference type="Proteomes" id="UP000516438"/>
    </source>
</evidence>
<dbReference type="RefSeq" id="WP_188322264.1">
    <property type="nucleotide sequence ID" value="NZ_CP060203.1"/>
</dbReference>
<accession>A0A7H1E0N5</accession>
<dbReference type="Gene3D" id="3.40.50.300">
    <property type="entry name" value="P-loop containing nucleotide triphosphate hydrolases"/>
    <property type="match status" value="1"/>
</dbReference>
<dbReference type="AlphaFoldDB" id="A0A7H1E0N5"/>
<dbReference type="InterPro" id="IPR027417">
    <property type="entry name" value="P-loop_NTPase"/>
</dbReference>
<keyword evidence="2" id="KW-1185">Reference proteome</keyword>
<dbReference type="KEGG" id="cmaq:H0S70_01300"/>
<gene>
    <name evidence="1" type="ORF">H0S70_01300</name>
</gene>
<dbReference type="SUPFAM" id="SSF52540">
    <property type="entry name" value="P-loop containing nucleoside triphosphate hydrolases"/>
    <property type="match status" value="1"/>
</dbReference>
<protein>
    <submittedName>
        <fullName evidence="1">ATPase</fullName>
    </submittedName>
</protein>
<reference evidence="1 2" key="1">
    <citation type="submission" date="2020-07" db="EMBL/GenBank/DDBJ databases">
        <title>Complete genome and description of Chryseobacterium manosquense strain Marseille-Q2069 sp. nov.</title>
        <authorList>
            <person name="Boxberger M."/>
        </authorList>
    </citation>
    <scope>NUCLEOTIDE SEQUENCE [LARGE SCALE GENOMIC DNA]</scope>
    <source>
        <strain evidence="1 2">Marseille-Q2069</strain>
    </source>
</reference>
<evidence type="ECO:0000313" key="1">
    <source>
        <dbReference type="EMBL" id="QNS42793.1"/>
    </source>
</evidence>
<name>A0A7H1E0N5_9FLAO</name>
<sequence>MKKIITTMQLPNHEIEMSYDYKQVVTWLRKAGRKHIGKNFVIPDNEKGIIFGMLAWFLQDESVAKEMNIDLNKGIMLSGPIGCGKTILFKLMRQIPSGRKNFMMASTRQIVSEFMQNGYEVLENYSRGSLYNDNRIPKNYCFDDLGTETTSKYFGNDCNVMAEILLTRYDLFKEKGIITHLTTNLTAGEIETIYGNRLRSRMREMFNLFGYDELSTDKRK</sequence>
<proteinExistence type="predicted"/>
<dbReference type="Proteomes" id="UP000516438">
    <property type="component" value="Chromosome"/>
</dbReference>
<organism evidence="1 2">
    <name type="scientific">Chryseobacterium manosquense</name>
    <dbReference type="NCBI Taxonomy" id="2754694"/>
    <lineage>
        <taxon>Bacteria</taxon>
        <taxon>Pseudomonadati</taxon>
        <taxon>Bacteroidota</taxon>
        <taxon>Flavobacteriia</taxon>
        <taxon>Flavobacteriales</taxon>
        <taxon>Weeksellaceae</taxon>
        <taxon>Chryseobacterium group</taxon>
        <taxon>Chryseobacterium</taxon>
    </lineage>
</organism>